<dbReference type="PANTHER" id="PTHR45676">
    <property type="entry name" value="RING-H2 FINGER PROTEIN ATL51-RELATED"/>
    <property type="match status" value="1"/>
</dbReference>
<keyword evidence="2" id="KW-1133">Transmembrane helix</keyword>
<evidence type="ECO:0000313" key="5">
    <source>
        <dbReference type="EMBL" id="KAJ1927641.1"/>
    </source>
</evidence>
<feature type="chain" id="PRO_5040883126" description="RING-type domain-containing protein" evidence="3">
    <location>
        <begin position="20"/>
        <end position="482"/>
    </location>
</feature>
<proteinExistence type="predicted"/>
<gene>
    <name evidence="5" type="ORF">IWQ60_002744</name>
</gene>
<keyword evidence="6" id="KW-1185">Reference proteome</keyword>
<accession>A0A9W8AHG1</accession>
<dbReference type="InterPro" id="IPR013083">
    <property type="entry name" value="Znf_RING/FYVE/PHD"/>
</dbReference>
<evidence type="ECO:0000256" key="3">
    <source>
        <dbReference type="SAM" id="SignalP"/>
    </source>
</evidence>
<evidence type="ECO:0000256" key="2">
    <source>
        <dbReference type="SAM" id="Phobius"/>
    </source>
</evidence>
<keyword evidence="1" id="KW-0862">Zinc</keyword>
<evidence type="ECO:0000259" key="4">
    <source>
        <dbReference type="PROSITE" id="PS50089"/>
    </source>
</evidence>
<comment type="caution">
    <text evidence="5">The sequence shown here is derived from an EMBL/GenBank/DDBJ whole genome shotgun (WGS) entry which is preliminary data.</text>
</comment>
<dbReference type="GO" id="GO:0008270">
    <property type="term" value="F:zinc ion binding"/>
    <property type="evidence" value="ECO:0007669"/>
    <property type="project" value="UniProtKB-KW"/>
</dbReference>
<sequence length="482" mass="50938">MWRIAVLVLGALVPWTARSFGCAHVAFVAVDIVLARATTLEVVRNLTTLDLGTGALLGYYGPHSPSDTIVFQGNLCHYADCFGPVHSAGAPSVSSLALLHTNAASSSLSSTANRNVTLVLAYTDGVATAPPSAETIGQGTGLPTAVTSTKLGAILDNLLATVPGFTGSTSAVDMFSQRAVQALAAATWNTTSLVPQVYLRANVLPNAARQSGQSVARSSDSPNSTVIIAAVVGSVVGLVAVVVCILCYRSHHLQAKKMAARRRVSIALEQSVSDPPDQQHAFMISRNVHRGDCVTSFFSAQSRPTEPPLEKKDLKSMRVYLVNEKNRRNLLRNWQNTLDRHGSLVGLAMGGQSHTPGLDGIGSPIATGASARSGGPESTQDTWLGHVISRFGARQARSATITGEGTSIAEDTPRCAICCDTFLTNEYVRQLHCHHVFHQDCIDLWLIKCCRLCPICKHDCTKPLVAAAAASSSKKAGPPAAQ</sequence>
<dbReference type="PANTHER" id="PTHR45676:SF41">
    <property type="entry name" value="RING-H2 FINGER PROTEIN ATL66"/>
    <property type="match status" value="1"/>
</dbReference>
<dbReference type="EMBL" id="JANBPT010000108">
    <property type="protein sequence ID" value="KAJ1927641.1"/>
    <property type="molecule type" value="Genomic_DNA"/>
</dbReference>
<evidence type="ECO:0000313" key="6">
    <source>
        <dbReference type="Proteomes" id="UP001150569"/>
    </source>
</evidence>
<dbReference type="Proteomes" id="UP001150569">
    <property type="component" value="Unassembled WGS sequence"/>
</dbReference>
<dbReference type="SUPFAM" id="SSF57850">
    <property type="entry name" value="RING/U-box"/>
    <property type="match status" value="1"/>
</dbReference>
<dbReference type="AlphaFoldDB" id="A0A9W8AHG1"/>
<dbReference type="SMART" id="SM00184">
    <property type="entry name" value="RING"/>
    <property type="match status" value="1"/>
</dbReference>
<name>A0A9W8AHG1_9FUNG</name>
<dbReference type="PROSITE" id="PS50089">
    <property type="entry name" value="ZF_RING_2"/>
    <property type="match status" value="1"/>
</dbReference>
<keyword evidence="1" id="KW-0479">Metal-binding</keyword>
<keyword evidence="1" id="KW-0863">Zinc-finger</keyword>
<organism evidence="5 6">
    <name type="scientific">Tieghemiomyces parasiticus</name>
    <dbReference type="NCBI Taxonomy" id="78921"/>
    <lineage>
        <taxon>Eukaryota</taxon>
        <taxon>Fungi</taxon>
        <taxon>Fungi incertae sedis</taxon>
        <taxon>Zoopagomycota</taxon>
        <taxon>Kickxellomycotina</taxon>
        <taxon>Dimargaritomycetes</taxon>
        <taxon>Dimargaritales</taxon>
        <taxon>Dimargaritaceae</taxon>
        <taxon>Tieghemiomyces</taxon>
    </lineage>
</organism>
<dbReference type="OrthoDB" id="8062037at2759"/>
<feature type="transmembrane region" description="Helical" evidence="2">
    <location>
        <begin position="226"/>
        <end position="248"/>
    </location>
</feature>
<protein>
    <recommendedName>
        <fullName evidence="4">RING-type domain-containing protein</fullName>
    </recommendedName>
</protein>
<keyword evidence="3" id="KW-0732">Signal</keyword>
<keyword evidence="2" id="KW-0812">Transmembrane</keyword>
<feature type="signal peptide" evidence="3">
    <location>
        <begin position="1"/>
        <end position="19"/>
    </location>
</feature>
<reference evidence="5" key="1">
    <citation type="submission" date="2022-07" db="EMBL/GenBank/DDBJ databases">
        <title>Phylogenomic reconstructions and comparative analyses of Kickxellomycotina fungi.</title>
        <authorList>
            <person name="Reynolds N.K."/>
            <person name="Stajich J.E."/>
            <person name="Barry K."/>
            <person name="Grigoriev I.V."/>
            <person name="Crous P."/>
            <person name="Smith M.E."/>
        </authorList>
    </citation>
    <scope>NUCLEOTIDE SEQUENCE</scope>
    <source>
        <strain evidence="5">RSA 861</strain>
    </source>
</reference>
<keyword evidence="2" id="KW-0472">Membrane</keyword>
<feature type="domain" description="RING-type" evidence="4">
    <location>
        <begin position="415"/>
        <end position="457"/>
    </location>
</feature>
<dbReference type="InterPro" id="IPR001841">
    <property type="entry name" value="Znf_RING"/>
</dbReference>
<evidence type="ECO:0000256" key="1">
    <source>
        <dbReference type="PROSITE-ProRule" id="PRU00175"/>
    </source>
</evidence>
<dbReference type="Pfam" id="PF13639">
    <property type="entry name" value="zf-RING_2"/>
    <property type="match status" value="1"/>
</dbReference>
<dbReference type="Gene3D" id="3.30.40.10">
    <property type="entry name" value="Zinc/RING finger domain, C3HC4 (zinc finger)"/>
    <property type="match status" value="1"/>
</dbReference>